<dbReference type="PROSITE" id="PS50109">
    <property type="entry name" value="HIS_KIN"/>
    <property type="match status" value="1"/>
</dbReference>
<dbReference type="PANTHER" id="PTHR24421">
    <property type="entry name" value="NITRATE/NITRITE SENSOR PROTEIN NARX-RELATED"/>
    <property type="match status" value="1"/>
</dbReference>
<keyword evidence="16" id="KW-1185">Reference proteome</keyword>
<dbReference type="Pfam" id="PF02518">
    <property type="entry name" value="HATPase_c"/>
    <property type="match status" value="1"/>
</dbReference>
<keyword evidence="4" id="KW-0597">Phosphoprotein</keyword>
<dbReference type="SMART" id="SM00387">
    <property type="entry name" value="HATPase_c"/>
    <property type="match status" value="1"/>
</dbReference>
<reference evidence="15 16" key="1">
    <citation type="submission" date="2023-05" db="EMBL/GenBank/DDBJ databases">
        <title>Novel species of genus Flectobacillus isolated from stream in China.</title>
        <authorList>
            <person name="Lu H."/>
        </authorList>
    </citation>
    <scope>NUCLEOTIDE SEQUENCE [LARGE SCALE GENOMIC DNA]</scope>
    <source>
        <strain evidence="15 16">KCTC 42575</strain>
    </source>
</reference>
<evidence type="ECO:0000256" key="4">
    <source>
        <dbReference type="ARBA" id="ARBA00022553"/>
    </source>
</evidence>
<dbReference type="EMBL" id="JASHIF010000019">
    <property type="protein sequence ID" value="MDI9861376.1"/>
    <property type="molecule type" value="Genomic_DNA"/>
</dbReference>
<dbReference type="InterPro" id="IPR003594">
    <property type="entry name" value="HATPase_dom"/>
</dbReference>
<dbReference type="Gene3D" id="1.20.5.1930">
    <property type="match status" value="1"/>
</dbReference>
<dbReference type="Pfam" id="PF13675">
    <property type="entry name" value="PilJ"/>
    <property type="match status" value="1"/>
</dbReference>
<evidence type="ECO:0000256" key="10">
    <source>
        <dbReference type="ARBA" id="ARBA00022989"/>
    </source>
</evidence>
<dbReference type="InterPro" id="IPR036890">
    <property type="entry name" value="HATPase_C_sf"/>
</dbReference>
<dbReference type="PANTHER" id="PTHR24421:SF10">
    <property type="entry name" value="NITRATE_NITRITE SENSOR PROTEIN NARQ"/>
    <property type="match status" value="1"/>
</dbReference>
<keyword evidence="8 15" id="KW-0418">Kinase</keyword>
<keyword evidence="11" id="KW-0902">Two-component regulatory system</keyword>
<evidence type="ECO:0000256" key="8">
    <source>
        <dbReference type="ARBA" id="ARBA00022777"/>
    </source>
</evidence>
<dbReference type="GO" id="GO:0016301">
    <property type="term" value="F:kinase activity"/>
    <property type="evidence" value="ECO:0007669"/>
    <property type="project" value="UniProtKB-KW"/>
</dbReference>
<dbReference type="Proteomes" id="UP001236507">
    <property type="component" value="Unassembled WGS sequence"/>
</dbReference>
<dbReference type="Pfam" id="PF07730">
    <property type="entry name" value="HisKA_3"/>
    <property type="match status" value="1"/>
</dbReference>
<gene>
    <name evidence="15" type="ORF">QM524_19305</name>
</gene>
<evidence type="ECO:0000256" key="1">
    <source>
        <dbReference type="ARBA" id="ARBA00000085"/>
    </source>
</evidence>
<evidence type="ECO:0000259" key="14">
    <source>
        <dbReference type="PROSITE" id="PS50109"/>
    </source>
</evidence>
<comment type="caution">
    <text evidence="15">The sequence shown here is derived from an EMBL/GenBank/DDBJ whole genome shotgun (WGS) entry which is preliminary data.</text>
</comment>
<name>A0ABT6YCS1_9BACT</name>
<dbReference type="InterPro" id="IPR029095">
    <property type="entry name" value="NarX-like_N"/>
</dbReference>
<evidence type="ECO:0000256" key="2">
    <source>
        <dbReference type="ARBA" id="ARBA00004141"/>
    </source>
</evidence>
<dbReference type="InterPro" id="IPR005467">
    <property type="entry name" value="His_kinase_dom"/>
</dbReference>
<keyword evidence="7" id="KW-0547">Nucleotide-binding</keyword>
<evidence type="ECO:0000256" key="6">
    <source>
        <dbReference type="ARBA" id="ARBA00022692"/>
    </source>
</evidence>
<comment type="subcellular location">
    <subcellularLocation>
        <location evidence="2">Membrane</location>
        <topology evidence="2">Multi-pass membrane protein</topology>
    </subcellularLocation>
</comment>
<dbReference type="RefSeq" id="WP_283345806.1">
    <property type="nucleotide sequence ID" value="NZ_JASHIF010000019.1"/>
</dbReference>
<evidence type="ECO:0000256" key="11">
    <source>
        <dbReference type="ARBA" id="ARBA00023012"/>
    </source>
</evidence>
<dbReference type="CDD" id="cd16917">
    <property type="entry name" value="HATPase_UhpB-NarQ-NarX-like"/>
    <property type="match status" value="1"/>
</dbReference>
<evidence type="ECO:0000256" key="3">
    <source>
        <dbReference type="ARBA" id="ARBA00012438"/>
    </source>
</evidence>
<keyword evidence="6 13" id="KW-0812">Transmembrane</keyword>
<dbReference type="EC" id="2.7.13.3" evidence="3"/>
<evidence type="ECO:0000256" key="12">
    <source>
        <dbReference type="ARBA" id="ARBA00023136"/>
    </source>
</evidence>
<accession>A0ABT6YCS1</accession>
<comment type="catalytic activity">
    <reaction evidence="1">
        <text>ATP + protein L-histidine = ADP + protein N-phospho-L-histidine.</text>
        <dbReference type="EC" id="2.7.13.3"/>
    </reaction>
</comment>
<dbReference type="InterPro" id="IPR050482">
    <property type="entry name" value="Sensor_HK_TwoCompSys"/>
</dbReference>
<evidence type="ECO:0000313" key="16">
    <source>
        <dbReference type="Proteomes" id="UP001236507"/>
    </source>
</evidence>
<dbReference type="InterPro" id="IPR011712">
    <property type="entry name" value="Sig_transdc_His_kin_sub3_dim/P"/>
</dbReference>
<evidence type="ECO:0000256" key="5">
    <source>
        <dbReference type="ARBA" id="ARBA00022679"/>
    </source>
</evidence>
<evidence type="ECO:0000256" key="13">
    <source>
        <dbReference type="SAM" id="Phobius"/>
    </source>
</evidence>
<protein>
    <recommendedName>
        <fullName evidence="3">histidine kinase</fullName>
        <ecNumber evidence="3">2.7.13.3</ecNumber>
    </recommendedName>
</protein>
<keyword evidence="5" id="KW-0808">Transferase</keyword>
<keyword evidence="12 13" id="KW-0472">Membrane</keyword>
<feature type="domain" description="Histidine kinase" evidence="14">
    <location>
        <begin position="281"/>
        <end position="476"/>
    </location>
</feature>
<keyword evidence="9" id="KW-0067">ATP-binding</keyword>
<organism evidence="15 16">
    <name type="scientific">Flectobacillus roseus</name>
    <dbReference type="NCBI Taxonomy" id="502259"/>
    <lineage>
        <taxon>Bacteria</taxon>
        <taxon>Pseudomonadati</taxon>
        <taxon>Bacteroidota</taxon>
        <taxon>Cytophagia</taxon>
        <taxon>Cytophagales</taxon>
        <taxon>Flectobacillaceae</taxon>
        <taxon>Flectobacillus</taxon>
    </lineage>
</organism>
<dbReference type="SUPFAM" id="SSF55874">
    <property type="entry name" value="ATPase domain of HSP90 chaperone/DNA topoisomerase II/histidine kinase"/>
    <property type="match status" value="1"/>
</dbReference>
<evidence type="ECO:0000256" key="7">
    <source>
        <dbReference type="ARBA" id="ARBA00022741"/>
    </source>
</evidence>
<evidence type="ECO:0000313" key="15">
    <source>
        <dbReference type="EMBL" id="MDI9861376.1"/>
    </source>
</evidence>
<keyword evidence="10 13" id="KW-1133">Transmembrane helix</keyword>
<dbReference type="Gene3D" id="3.30.565.10">
    <property type="entry name" value="Histidine kinase-like ATPase, C-terminal domain"/>
    <property type="match status" value="1"/>
</dbReference>
<proteinExistence type="predicted"/>
<feature type="transmembrane region" description="Helical" evidence="13">
    <location>
        <begin position="15"/>
        <end position="38"/>
    </location>
</feature>
<feature type="transmembrane region" description="Helical" evidence="13">
    <location>
        <begin position="196"/>
        <end position="214"/>
    </location>
</feature>
<sequence length="496" mass="55903">MRPLDTQVFQRLTRLYVIALTTVAALSMSGQLVIQLFLHQLLDDSHVINIAGRQRMLSQRLCKTSVLLCRPDIFPADAEHYSQDIKDIIRLWEGCHKGLKGGELDTPEQTYTVRNSAKIDSLFEEINPVFTIMLSNAKTISQVIENPVKNQADTLQASLKQILSNERNFLKMMDKIVFQYDKEASQRVDTIKRIELILFVLLFVVLVLEGLLIFRPIANYIRVVIKKLTDSETELRDSNDMLVTTQAALVQATEEKYKLQLAEEKVRSASLMEGQELERKRLARELHDGIGQMLTGLRLLGERVRSTPFTNDKQEKSFEELQKLIQETIEATRTVSFNLAPSVLSDYGLGPAVRILTEQTSKMSGVAIDFHDNIQKRLPENIETTLYRVAQEALHNAIKYAEASLISVHLEETNQKILMHIIDNGKGFELGLSKKGLGGNGLKNMQTRSNLLNGQFKIQSGIGKGTAIQVVIPLSNKKKSSTISKKKTLTQQTTTI</sequence>
<evidence type="ECO:0000256" key="9">
    <source>
        <dbReference type="ARBA" id="ARBA00022840"/>
    </source>
</evidence>